<dbReference type="AlphaFoldDB" id="A0A1Y2GRC9"/>
<dbReference type="SFLD" id="SFLDG01168">
    <property type="entry name" value="Ferric_reductase_subgroup_(FRE"/>
    <property type="match status" value="1"/>
</dbReference>
<feature type="domain" description="FAD-binding FR-type" evidence="9">
    <location>
        <begin position="296"/>
        <end position="414"/>
    </location>
</feature>
<feature type="transmembrane region" description="Helical" evidence="8">
    <location>
        <begin position="108"/>
        <end position="127"/>
    </location>
</feature>
<dbReference type="OrthoDB" id="10006946at2759"/>
<dbReference type="InterPro" id="IPR039261">
    <property type="entry name" value="FNR_nucleotide-bd"/>
</dbReference>
<dbReference type="Gene3D" id="2.40.30.10">
    <property type="entry name" value="Translation factors"/>
    <property type="match status" value="1"/>
</dbReference>
<evidence type="ECO:0000256" key="4">
    <source>
        <dbReference type="ARBA" id="ARBA00023002"/>
    </source>
</evidence>
<dbReference type="InterPro" id="IPR013130">
    <property type="entry name" value="Fe3_Rdtase_TM_dom"/>
</dbReference>
<accession>A0A1Y2GRC9</accession>
<sequence length="905" mass="102579">MRLLRIDPLQGIVLCCLFIIVVWFLLDGWVTWVKTREWIFYLNNRDYFTTALWILPSVIGHMATVWGHYFRSEREFQHGIAKVTTPANMQQKISLWEHHILWGYTVKYWCLVGTIVLLKLSWILSTIPTGMRYFAKYGFLQAFGLIIGFIGGYASLASCSIILFLILRRSMLHSLGFTYSELLPLHRWLGVVVVVWSVLHTIGYCIYYIANGTWEENFNFYDTGRATMNLMGFVAWFALLILAALSIPQVRRRLYTVFMTVHRIITVIFLVATVVHYPYYMLWYYVLPSVILFFIDRFVPKTIQARTLYPEASIALNADADIIRMTLRSPEPMKPYYPGDYILVQVPELGILYHPFTIASYWPEDPQSIVLFIRTYNETKKSWTGAMAKLCGTEDKRIRIKANVDGVFGDRQHGYLKSEVLIVFVAGAAITTFMALIKAIAAQIASSKEPLRMQFYLICTFRTRSELHAYGSFLHQITRDPRFTTWLHVEVYVSRPDKAKTLMGAHAHVIKNDIQVPGQSLTKKQQKRKRFQSLRRTGTMLKRALSGRTVTEGMPPPITVISGLNKESKPVDQSANGKATSSASNGDVATDQSNVSLTDVESHTHSESTDKPTAGNNNENKRQSERCDSSSVSSSTPVSLVCSPVSTKFDESAISEKMRIEEDFRANGTAFTSSSPTCAMTYDSKRLPTFHDAQSNSVSTRLAKLDLHVTAIMVCIPLGFWFILRAIKWEGPEHYCNVRAKMTATQYKICYGFYSVAPVFGHAVLVSIIGYFAVWYARKVLIKSLNASNLKDIETGKHFVKNPNTNEASASASADLPYPKFELEDEDLSVEDGNWDEGDVVYSVGRMNVKVVIDRFMEKGVGLAGKDRGLITVFGGGPEAFVEHVERQILRAKWAVDFHRETWAP</sequence>
<evidence type="ECO:0000256" key="1">
    <source>
        <dbReference type="ARBA" id="ARBA00004141"/>
    </source>
</evidence>
<keyword evidence="4" id="KW-0560">Oxidoreductase</keyword>
<proteinExistence type="predicted"/>
<keyword evidence="11" id="KW-1185">Reference proteome</keyword>
<dbReference type="PANTHER" id="PTHR11972:SF69">
    <property type="entry name" value="FERRIC REDUCTION OXIDASE 6-RELATED"/>
    <property type="match status" value="1"/>
</dbReference>
<keyword evidence="5" id="KW-0813">Transport</keyword>
<keyword evidence="3 8" id="KW-1133">Transmembrane helix</keyword>
<feature type="transmembrane region" description="Helical" evidence="8">
    <location>
        <begin position="52"/>
        <end position="70"/>
    </location>
</feature>
<evidence type="ECO:0000259" key="9">
    <source>
        <dbReference type="PROSITE" id="PS51384"/>
    </source>
</evidence>
<evidence type="ECO:0000256" key="7">
    <source>
        <dbReference type="SAM" id="MobiDB-lite"/>
    </source>
</evidence>
<dbReference type="GO" id="GO:0006811">
    <property type="term" value="P:monoatomic ion transport"/>
    <property type="evidence" value="ECO:0007669"/>
    <property type="project" value="UniProtKB-KW"/>
</dbReference>
<feature type="transmembrane region" description="Helical" evidence="8">
    <location>
        <begin position="254"/>
        <end position="275"/>
    </location>
</feature>
<evidence type="ECO:0000256" key="2">
    <source>
        <dbReference type="ARBA" id="ARBA00022692"/>
    </source>
</evidence>
<reference evidence="10 11" key="1">
    <citation type="submission" date="2016-07" db="EMBL/GenBank/DDBJ databases">
        <title>Pervasive Adenine N6-methylation of Active Genes in Fungi.</title>
        <authorList>
            <consortium name="DOE Joint Genome Institute"/>
            <person name="Mondo S.J."/>
            <person name="Dannebaum R.O."/>
            <person name="Kuo R.C."/>
            <person name="Labutti K."/>
            <person name="Haridas S."/>
            <person name="Kuo A."/>
            <person name="Salamov A."/>
            <person name="Ahrendt S.R."/>
            <person name="Lipzen A."/>
            <person name="Sullivan W."/>
            <person name="Andreopoulos W.B."/>
            <person name="Clum A."/>
            <person name="Lindquist E."/>
            <person name="Daum C."/>
            <person name="Ramamoorthy G.K."/>
            <person name="Gryganskyi A."/>
            <person name="Culley D."/>
            <person name="Magnuson J.K."/>
            <person name="James T.Y."/>
            <person name="O'Malley M.A."/>
            <person name="Stajich J.E."/>
            <person name="Spatafora J.W."/>
            <person name="Visel A."/>
            <person name="Grigoriev I.V."/>
        </authorList>
    </citation>
    <scope>NUCLEOTIDE SEQUENCE [LARGE SCALE GENOMIC DNA]</scope>
    <source>
        <strain evidence="10 11">NRRL 3116</strain>
    </source>
</reference>
<dbReference type="STRING" id="64571.A0A1Y2GRC9"/>
<organism evidence="10 11">
    <name type="scientific">Lobosporangium transversale</name>
    <dbReference type="NCBI Taxonomy" id="64571"/>
    <lineage>
        <taxon>Eukaryota</taxon>
        <taxon>Fungi</taxon>
        <taxon>Fungi incertae sedis</taxon>
        <taxon>Mucoromycota</taxon>
        <taxon>Mortierellomycotina</taxon>
        <taxon>Mortierellomycetes</taxon>
        <taxon>Mortierellales</taxon>
        <taxon>Mortierellaceae</taxon>
        <taxon>Lobosporangium</taxon>
    </lineage>
</organism>
<dbReference type="CDD" id="cd06186">
    <property type="entry name" value="NOX_Duox_like_FAD_NADP"/>
    <property type="match status" value="1"/>
</dbReference>
<feature type="transmembrane region" description="Helical" evidence="8">
    <location>
        <begin position="12"/>
        <end position="32"/>
    </location>
</feature>
<feature type="compositionally biased region" description="Basic and acidic residues" evidence="7">
    <location>
        <begin position="619"/>
        <end position="628"/>
    </location>
</feature>
<dbReference type="EMBL" id="MCFF01000016">
    <property type="protein sequence ID" value="ORZ17424.1"/>
    <property type="molecule type" value="Genomic_DNA"/>
</dbReference>
<keyword evidence="2 8" id="KW-0812">Transmembrane</keyword>
<name>A0A1Y2GRC9_9FUNG</name>
<dbReference type="SFLD" id="SFLDS00052">
    <property type="entry name" value="Ferric_Reductase_Domain"/>
    <property type="match status" value="1"/>
</dbReference>
<dbReference type="InParanoid" id="A0A1Y2GRC9"/>
<evidence type="ECO:0000256" key="3">
    <source>
        <dbReference type="ARBA" id="ARBA00022989"/>
    </source>
</evidence>
<dbReference type="PANTHER" id="PTHR11972">
    <property type="entry name" value="NADPH OXIDASE"/>
    <property type="match status" value="1"/>
</dbReference>
<dbReference type="Pfam" id="PF08022">
    <property type="entry name" value="FAD_binding_8"/>
    <property type="match status" value="1"/>
</dbReference>
<dbReference type="InterPro" id="IPR017938">
    <property type="entry name" value="Riboflavin_synthase-like_b-brl"/>
</dbReference>
<keyword evidence="6 8" id="KW-0472">Membrane</keyword>
<dbReference type="Pfam" id="PF01794">
    <property type="entry name" value="Ferric_reduct"/>
    <property type="match status" value="1"/>
</dbReference>
<protein>
    <submittedName>
        <fullName evidence="10">Ferric reductase like transmembrane component-domain-containing protein</fullName>
    </submittedName>
</protein>
<feature type="compositionally biased region" description="Basic and acidic residues" evidence="7">
    <location>
        <begin position="600"/>
        <end position="610"/>
    </location>
</feature>
<evidence type="ECO:0000313" key="11">
    <source>
        <dbReference type="Proteomes" id="UP000193648"/>
    </source>
</evidence>
<feature type="region of interest" description="Disordered" evidence="7">
    <location>
        <begin position="546"/>
        <end position="640"/>
    </location>
</feature>
<feature type="transmembrane region" description="Helical" evidence="8">
    <location>
        <begin position="751"/>
        <end position="776"/>
    </location>
</feature>
<feature type="transmembrane region" description="Helical" evidence="8">
    <location>
        <begin position="188"/>
        <end position="210"/>
    </location>
</feature>
<feature type="transmembrane region" description="Helical" evidence="8">
    <location>
        <begin position="281"/>
        <end position="299"/>
    </location>
</feature>
<comment type="caution">
    <text evidence="10">The sequence shown here is derived from an EMBL/GenBank/DDBJ whole genome shotgun (WGS) entry which is preliminary data.</text>
</comment>
<feature type="transmembrane region" description="Helical" evidence="8">
    <location>
        <begin position="705"/>
        <end position="724"/>
    </location>
</feature>
<dbReference type="Gene3D" id="3.40.50.80">
    <property type="entry name" value="Nucleotide-binding domain of ferredoxin-NADP reductase (FNR) module"/>
    <property type="match status" value="1"/>
</dbReference>
<comment type="subcellular location">
    <subcellularLocation>
        <location evidence="1">Membrane</location>
        <topology evidence="1">Multi-pass membrane protein</topology>
    </subcellularLocation>
</comment>
<dbReference type="GO" id="GO:0005886">
    <property type="term" value="C:plasma membrane"/>
    <property type="evidence" value="ECO:0007669"/>
    <property type="project" value="TreeGrafter"/>
</dbReference>
<gene>
    <name evidence="10" type="ORF">BCR41DRAFT_352476</name>
</gene>
<dbReference type="InterPro" id="IPR013112">
    <property type="entry name" value="FAD-bd_8"/>
</dbReference>
<dbReference type="PROSITE" id="PS51384">
    <property type="entry name" value="FAD_FR"/>
    <property type="match status" value="1"/>
</dbReference>
<keyword evidence="5" id="KW-0406">Ion transport</keyword>
<feature type="transmembrane region" description="Helical" evidence="8">
    <location>
        <begin position="420"/>
        <end position="441"/>
    </location>
</feature>
<feature type="transmembrane region" description="Helical" evidence="8">
    <location>
        <begin position="230"/>
        <end position="247"/>
    </location>
</feature>
<feature type="transmembrane region" description="Helical" evidence="8">
    <location>
        <begin position="139"/>
        <end position="167"/>
    </location>
</feature>
<dbReference type="SUPFAM" id="SSF63380">
    <property type="entry name" value="Riboflavin synthase domain-like"/>
    <property type="match status" value="1"/>
</dbReference>
<feature type="compositionally biased region" description="Polar residues" evidence="7">
    <location>
        <begin position="571"/>
        <end position="599"/>
    </location>
</feature>
<dbReference type="GO" id="GO:0016491">
    <property type="term" value="F:oxidoreductase activity"/>
    <property type="evidence" value="ECO:0007669"/>
    <property type="project" value="UniProtKB-KW"/>
</dbReference>
<dbReference type="GeneID" id="33565803"/>
<dbReference type="InterPro" id="IPR017927">
    <property type="entry name" value="FAD-bd_FR_type"/>
</dbReference>
<evidence type="ECO:0000256" key="5">
    <source>
        <dbReference type="ARBA" id="ARBA00023065"/>
    </source>
</evidence>
<dbReference type="InterPro" id="IPR050369">
    <property type="entry name" value="RBOH/FRE"/>
</dbReference>
<feature type="compositionally biased region" description="Low complexity" evidence="7">
    <location>
        <begin position="629"/>
        <end position="640"/>
    </location>
</feature>
<dbReference type="RefSeq" id="XP_021881811.1">
    <property type="nucleotide sequence ID" value="XM_022023959.1"/>
</dbReference>
<dbReference type="Proteomes" id="UP000193648">
    <property type="component" value="Unassembled WGS sequence"/>
</dbReference>
<evidence type="ECO:0000256" key="8">
    <source>
        <dbReference type="SAM" id="Phobius"/>
    </source>
</evidence>
<evidence type="ECO:0000313" key="10">
    <source>
        <dbReference type="EMBL" id="ORZ17424.1"/>
    </source>
</evidence>
<evidence type="ECO:0000256" key="6">
    <source>
        <dbReference type="ARBA" id="ARBA00023136"/>
    </source>
</evidence>